<proteinExistence type="predicted"/>
<dbReference type="Gene3D" id="3.30.1490.20">
    <property type="entry name" value="ATP-grasp fold, A domain"/>
    <property type="match status" value="1"/>
</dbReference>
<organism evidence="3 4">
    <name type="scientific">Kosmotoga pacifica</name>
    <dbReference type="NCBI Taxonomy" id="1330330"/>
    <lineage>
        <taxon>Bacteria</taxon>
        <taxon>Thermotogati</taxon>
        <taxon>Thermotogota</taxon>
        <taxon>Thermotogae</taxon>
        <taxon>Kosmotogales</taxon>
        <taxon>Kosmotogaceae</taxon>
        <taxon>Kosmotoga</taxon>
    </lineage>
</organism>
<dbReference type="Gene3D" id="3.30.470.20">
    <property type="entry name" value="ATP-grasp fold, B domain"/>
    <property type="match status" value="1"/>
</dbReference>
<dbReference type="Proteomes" id="UP000035159">
    <property type="component" value="Chromosome"/>
</dbReference>
<dbReference type="STRING" id="1330330.IX53_05980"/>
<dbReference type="InterPro" id="IPR013815">
    <property type="entry name" value="ATP_grasp_subdomain_1"/>
</dbReference>
<gene>
    <name evidence="3" type="ORF">IX53_05980</name>
</gene>
<dbReference type="PANTHER" id="PTHR23132">
    <property type="entry name" value="D-ALANINE--D-ALANINE LIGASE"/>
    <property type="match status" value="1"/>
</dbReference>
<reference evidence="3 4" key="1">
    <citation type="submission" date="2015-04" db="EMBL/GenBank/DDBJ databases">
        <title>Complete Genome Sequence of Kosmotoga pacifica SLHLJ1.</title>
        <authorList>
            <person name="Jiang L.J."/>
            <person name="Shao Z.Z."/>
            <person name="Jebbar M."/>
        </authorList>
    </citation>
    <scope>NUCLEOTIDE SEQUENCE [LARGE SCALE GENOMIC DNA]</scope>
    <source>
        <strain evidence="3 4">SLHLJ1</strain>
    </source>
</reference>
<dbReference type="GO" id="GO:0008716">
    <property type="term" value="F:D-alanine-D-alanine ligase activity"/>
    <property type="evidence" value="ECO:0007669"/>
    <property type="project" value="TreeGrafter"/>
</dbReference>
<dbReference type="Gene3D" id="3.40.50.20">
    <property type="match status" value="1"/>
</dbReference>
<accession>A0A0G2Z9Q9</accession>
<dbReference type="SUPFAM" id="SSF56059">
    <property type="entry name" value="Glutathione synthetase ATP-binding domain-like"/>
    <property type="match status" value="1"/>
</dbReference>
<evidence type="ECO:0000313" key="4">
    <source>
        <dbReference type="Proteomes" id="UP000035159"/>
    </source>
</evidence>
<sequence length="396" mass="45681">MMYSLDTIRILHRDGHEVYAADSVRMSAGLYSRYVKKYFIHPPISEKSDEFIDFLLKVVDEYKIDVIIPGFEDAFVMSYYLDRFEGKAKLLLSDYSKLAFLHDKYSVSKLAESLGIPSPRTVLLKDFDQSSWLFPVVIKPRRNRGAIGIKVLNSIDELKKVASTVNAEEYMVQQLLPKVQFCTTGIAYNGQLMGNVIYRNIREYPEDGGFGTYRLTYDIPEIDDYVEKIVRELNYTGYICTDFLYDEKSNMYYITDINPRMSPGVYVAYAAGLNLPKMYVDLLEKPEMVHPQKPKIGVGSYTSPLELGWFLAVLFKGKFKKLKGFFKRDKGMLDDVWDIRDPLPFFVMFGSMLFSAVVGPLVGGQQESYYLGCLYERKYFSDTVALEELQRKYRAV</sequence>
<dbReference type="InterPro" id="IPR011761">
    <property type="entry name" value="ATP-grasp"/>
</dbReference>
<keyword evidence="1" id="KW-0067">ATP-binding</keyword>
<evidence type="ECO:0000259" key="2">
    <source>
        <dbReference type="PROSITE" id="PS50975"/>
    </source>
</evidence>
<keyword evidence="1" id="KW-0547">Nucleotide-binding</keyword>
<dbReference type="GO" id="GO:0005524">
    <property type="term" value="F:ATP binding"/>
    <property type="evidence" value="ECO:0007669"/>
    <property type="project" value="UniProtKB-UniRule"/>
</dbReference>
<dbReference type="OrthoDB" id="40611at2"/>
<dbReference type="GO" id="GO:0046872">
    <property type="term" value="F:metal ion binding"/>
    <property type="evidence" value="ECO:0007669"/>
    <property type="project" value="InterPro"/>
</dbReference>
<dbReference type="Pfam" id="PF15632">
    <property type="entry name" value="ATPgrasp_Ter"/>
    <property type="match status" value="1"/>
</dbReference>
<feature type="domain" description="ATP-grasp" evidence="2">
    <location>
        <begin position="108"/>
        <end position="284"/>
    </location>
</feature>
<dbReference type="KEGG" id="kpf:IX53_05980"/>
<dbReference type="AlphaFoldDB" id="A0A0G2Z9Q9"/>
<name>A0A0G2Z9Q9_9BACT</name>
<keyword evidence="4" id="KW-1185">Reference proteome</keyword>
<evidence type="ECO:0000313" key="3">
    <source>
        <dbReference type="EMBL" id="AKI98297.1"/>
    </source>
</evidence>
<dbReference type="EMBL" id="CP011232">
    <property type="protein sequence ID" value="AKI98297.1"/>
    <property type="molecule type" value="Genomic_DNA"/>
</dbReference>
<dbReference type="PROSITE" id="PS50975">
    <property type="entry name" value="ATP_GRASP"/>
    <property type="match status" value="1"/>
</dbReference>
<dbReference type="PATRIC" id="fig|1330330.3.peg.1211"/>
<dbReference type="PANTHER" id="PTHR23132:SF23">
    <property type="entry name" value="D-ALANINE--D-ALANINE LIGASE B"/>
    <property type="match status" value="1"/>
</dbReference>
<evidence type="ECO:0000256" key="1">
    <source>
        <dbReference type="PROSITE-ProRule" id="PRU00409"/>
    </source>
</evidence>
<protein>
    <recommendedName>
        <fullName evidence="2">ATP-grasp domain-containing protein</fullName>
    </recommendedName>
</protein>